<protein>
    <submittedName>
        <fullName evidence="1">Uncharacterized protein</fullName>
    </submittedName>
</protein>
<organism evidence="1">
    <name type="scientific">uncultured Caudovirales phage</name>
    <dbReference type="NCBI Taxonomy" id="2100421"/>
    <lineage>
        <taxon>Viruses</taxon>
        <taxon>Duplodnaviria</taxon>
        <taxon>Heunggongvirae</taxon>
        <taxon>Uroviricota</taxon>
        <taxon>Caudoviricetes</taxon>
        <taxon>Peduoviridae</taxon>
        <taxon>Maltschvirus</taxon>
        <taxon>Maltschvirus maltsch</taxon>
    </lineage>
</organism>
<proteinExistence type="predicted"/>
<accession>A0A6J5S0R6</accession>
<sequence length="123" mass="13714">MKPASAKAKGRKLQQYVRDLLLTYAPSLLPDDIRSTSMGNQGEDLQLSPAARLVYPYAIECKNVEALNIWAALEQAESHSTIEFAPGRIGQAVPLVVFKRNHSKTYVALELEEFLKLTRKEGV</sequence>
<name>A0A6J5S0R6_9CAUD</name>
<gene>
    <name evidence="1" type="ORF">UFOVP1351_5</name>
</gene>
<evidence type="ECO:0000313" key="1">
    <source>
        <dbReference type="EMBL" id="CAB4199708.1"/>
    </source>
</evidence>
<dbReference type="EMBL" id="LR797306">
    <property type="protein sequence ID" value="CAB4199708.1"/>
    <property type="molecule type" value="Genomic_DNA"/>
</dbReference>
<reference evidence="1" key="1">
    <citation type="submission" date="2020-05" db="EMBL/GenBank/DDBJ databases">
        <authorList>
            <person name="Chiriac C."/>
            <person name="Salcher M."/>
            <person name="Ghai R."/>
            <person name="Kavagutti S V."/>
        </authorList>
    </citation>
    <scope>NUCLEOTIDE SEQUENCE</scope>
</reference>